<dbReference type="SUPFAM" id="SSF48452">
    <property type="entry name" value="TPR-like"/>
    <property type="match status" value="2"/>
</dbReference>
<feature type="transmembrane region" description="Helical" evidence="1">
    <location>
        <begin position="971"/>
        <end position="991"/>
    </location>
</feature>
<evidence type="ECO:0000256" key="1">
    <source>
        <dbReference type="SAM" id="Phobius"/>
    </source>
</evidence>
<dbReference type="Gene3D" id="1.25.40.10">
    <property type="entry name" value="Tetratricopeptide repeat domain"/>
    <property type="match status" value="2"/>
</dbReference>
<evidence type="ECO:0000313" key="4">
    <source>
        <dbReference type="Proteomes" id="UP001156666"/>
    </source>
</evidence>
<keyword evidence="1" id="KW-1133">Transmembrane helix</keyword>
<feature type="domain" description="CHAT" evidence="2">
    <location>
        <begin position="689"/>
        <end position="960"/>
    </location>
</feature>
<accession>A0AA37WIC3</accession>
<dbReference type="InterPro" id="IPR011990">
    <property type="entry name" value="TPR-like_helical_dom_sf"/>
</dbReference>
<gene>
    <name evidence="3" type="ORF">GCM10007940_43260</name>
</gene>
<dbReference type="EMBL" id="BSOH01000032">
    <property type="protein sequence ID" value="GLR19710.1"/>
    <property type="molecule type" value="Genomic_DNA"/>
</dbReference>
<protein>
    <recommendedName>
        <fullName evidence="2">CHAT domain-containing protein</fullName>
    </recommendedName>
</protein>
<name>A0AA37WIC3_9BACT</name>
<reference evidence="3" key="1">
    <citation type="journal article" date="2014" name="Int. J. Syst. Evol. Microbiol.">
        <title>Complete genome sequence of Corynebacterium casei LMG S-19264T (=DSM 44701T), isolated from a smear-ripened cheese.</title>
        <authorList>
            <consortium name="US DOE Joint Genome Institute (JGI-PGF)"/>
            <person name="Walter F."/>
            <person name="Albersmeier A."/>
            <person name="Kalinowski J."/>
            <person name="Ruckert C."/>
        </authorList>
    </citation>
    <scope>NUCLEOTIDE SEQUENCE</scope>
    <source>
        <strain evidence="3">NBRC 108769</strain>
    </source>
</reference>
<reference evidence="3" key="2">
    <citation type="submission" date="2023-01" db="EMBL/GenBank/DDBJ databases">
        <title>Draft genome sequence of Portibacter lacus strain NBRC 108769.</title>
        <authorList>
            <person name="Sun Q."/>
            <person name="Mori K."/>
        </authorList>
    </citation>
    <scope>NUCLEOTIDE SEQUENCE</scope>
    <source>
        <strain evidence="3">NBRC 108769</strain>
    </source>
</reference>
<dbReference type="SMART" id="SM00028">
    <property type="entry name" value="TPR"/>
    <property type="match status" value="3"/>
</dbReference>
<dbReference type="AlphaFoldDB" id="A0AA37WIC3"/>
<dbReference type="RefSeq" id="WP_284284722.1">
    <property type="nucleotide sequence ID" value="NZ_BSOH01000032.1"/>
</dbReference>
<sequence>MMNIRLTILFIFFLSCVFGKNATKEAYLKKADYFIQEQHVDSCLYYLSLINDDDPAVSFRKNVMSILRSDKSEEEVITTMDSIIAANVEAPFSNLAKINYIGYYTELMIADDSKNSYNLSVINQAVALHEKSEKKDSFLLMHLLHNKGNLLYELDRNIEATGVLEKALAIAQQIDTRNESMIGVIYFNLANAYSGLFDFQKSYELVEKSEAELSKLENPNLDYLQTVYLDLFSTSLDFSYIEKARNYLNKSAKLYENKKKEITRGNPEAIARKEISLLYNYMRLYSETKDLENGKKTLEEATEKFGDNKDPFFKLRLAAIYNYMGELYVKDQPEKSFKYYQKAIEIYDNKDDLRYGLMFEFNLGKAYLNSKNYKKARETSASIIRKGESINDYRLSFFYFYDVKALLEQGYFEESLPRFNQLVAFQNDSDVEIDLVTQKGIPEFIPKSNLDAAYLLSSAAQTIETHIPDSRESNMAMNSLYQLAIKLFQSNFKQALFNEKSQKEYEMMLEGLLKTDAYLGQSGLSYDEIIRFSENATSRYLWEKFKFKNKRLDLLDKETLAKIQELRSQITDLKLGNTGMDSIEISAEIFERELDLERIELENRNKFNSFYQYEDFDFNFAAFKSKLSDDQLVLKYEFLDSMLYVYEITKDTISIQPLDSLQIINEKVQQFVNLLRTPNSDVQELNALGGVLYNILLPESLKPEILIVADGLLNYLPFDLLRKNGMYLLENNIVSNASSLSLLELAENDNKINNAMIIAPSYDQYILNDQQLAVRGAAYDLEGALAEAEAISDIINSKKYIRESANKALFVKEAGSFDLLHLSMHSFMNDEDPELSSLVFYDGDDDNELFISELYGMNLKAKLAVLSACNTGVGKEKTGEGMVSVNRAFTYAGVPSIVSSLWSAPDKATKELMTAFYGELKQGESKASALRNAKLNYIQNQTVDGLKHPFFWGSFILHGNTEPLVFKGNNLNFRITAFIAVLIFLIGYFIGKKKLKTS</sequence>
<dbReference type="InterPro" id="IPR019734">
    <property type="entry name" value="TPR_rpt"/>
</dbReference>
<comment type="caution">
    <text evidence="3">The sequence shown here is derived from an EMBL/GenBank/DDBJ whole genome shotgun (WGS) entry which is preliminary data.</text>
</comment>
<keyword evidence="1" id="KW-0812">Transmembrane</keyword>
<dbReference type="PANTHER" id="PTHR10098">
    <property type="entry name" value="RAPSYN-RELATED"/>
    <property type="match status" value="1"/>
</dbReference>
<proteinExistence type="predicted"/>
<keyword evidence="4" id="KW-1185">Reference proteome</keyword>
<organism evidence="3 4">
    <name type="scientific">Portibacter lacus</name>
    <dbReference type="NCBI Taxonomy" id="1099794"/>
    <lineage>
        <taxon>Bacteria</taxon>
        <taxon>Pseudomonadati</taxon>
        <taxon>Bacteroidota</taxon>
        <taxon>Saprospiria</taxon>
        <taxon>Saprospirales</taxon>
        <taxon>Haliscomenobacteraceae</taxon>
        <taxon>Portibacter</taxon>
    </lineage>
</organism>
<evidence type="ECO:0000259" key="2">
    <source>
        <dbReference type="Pfam" id="PF12770"/>
    </source>
</evidence>
<dbReference type="InterPro" id="IPR024983">
    <property type="entry name" value="CHAT_dom"/>
</dbReference>
<dbReference type="Pfam" id="PF12770">
    <property type="entry name" value="CHAT"/>
    <property type="match status" value="1"/>
</dbReference>
<keyword evidence="1" id="KW-0472">Membrane</keyword>
<dbReference type="Proteomes" id="UP001156666">
    <property type="component" value="Unassembled WGS sequence"/>
</dbReference>
<dbReference type="PROSITE" id="PS51257">
    <property type="entry name" value="PROKAR_LIPOPROTEIN"/>
    <property type="match status" value="1"/>
</dbReference>
<evidence type="ECO:0000313" key="3">
    <source>
        <dbReference type="EMBL" id="GLR19710.1"/>
    </source>
</evidence>